<dbReference type="InterPro" id="IPR000073">
    <property type="entry name" value="AB_hydrolase_1"/>
</dbReference>
<dbReference type="Pfam" id="PF04893">
    <property type="entry name" value="Yip1"/>
    <property type="match status" value="1"/>
</dbReference>
<dbReference type="InterPro" id="IPR006977">
    <property type="entry name" value="Yip1_dom"/>
</dbReference>
<feature type="non-terminal residue" evidence="9">
    <location>
        <position position="1"/>
    </location>
</feature>
<evidence type="ECO:0000256" key="1">
    <source>
        <dbReference type="ARBA" id="ARBA00004141"/>
    </source>
</evidence>
<feature type="transmembrane region" description="Helical" evidence="6">
    <location>
        <begin position="142"/>
        <end position="162"/>
    </location>
</feature>
<sequence>MGTVKKEFAVPPVVFPSGGNPNLQQRRVATAPFQPPRSTGSSIPFMSFDIGSAAAASTSSGSIYGGSIVGGSVPGGANFEDEEPLLDELGIHPDQIWKKTKSILNPFRVRPDVHKDSDLSGPILLYMFFGLFQLLAGKIQFGVILGWIVVSSIFLYVVFNMLAGRNGNLNLHTCTSVVGYCMLPVVVLSAVSLFLPQAGIMRFAVAGVFVLWATRICTSLMVSLADGGDEHRGLIAKISAASARAHTRRAKQSSSSPISSGLLKSTVLLLFFGFLAWGYQAIQPPAPRICGSPDGPLITAPRIKLRDGRYLAYKEHGVPKASAKFKIIYVHSFGSCRHDAIVANTISPDIIENLGIYIVSFDRSGYGESDPNPKRTAKTIAFDIEELADELGLGSKFYVVGFSMGSQAVWSCLKYIPNRLAGAALLAPVINYWWPGLPANLTKEAFYQQFQRDQWAVRVAHYTPWLTYWWYTQKWFPSSSIVGSNPNILSRQDKELQSKRIDRELCAHVSSQQGEQESIHRDAIVGFGRWEFSPLNLENPFPDKEGSVHLWHGDEDKIVPVTLQRYIAKQLPWIHYHEVAGAGHWFPIADGMSESIIKALLNDK</sequence>
<dbReference type="Pfam" id="PF00561">
    <property type="entry name" value="Abhydrolase_1"/>
    <property type="match status" value="1"/>
</dbReference>
<feature type="domain" description="Yip1" evidence="8">
    <location>
        <begin position="122"/>
        <end position="225"/>
    </location>
</feature>
<dbReference type="PANTHER" id="PTHR45763">
    <property type="entry name" value="HYDROLASE, ALPHA/BETA FOLD FAMILY PROTEIN, EXPRESSED-RELATED"/>
    <property type="match status" value="1"/>
</dbReference>
<gene>
    <name evidence="9" type="primary">yipf5</name>
    <name evidence="9" type="ORF">SDJN03_09744</name>
</gene>
<dbReference type="Proteomes" id="UP000685013">
    <property type="component" value="Chromosome 6"/>
</dbReference>
<dbReference type="FunFam" id="3.40.50.1820:FF:000270">
    <property type="entry name" value="Alpha/beta-Hydrolases superfamily protein"/>
    <property type="match status" value="1"/>
</dbReference>
<comment type="subcellular location">
    <subcellularLocation>
        <location evidence="1">Membrane</location>
        <topology evidence="1">Multi-pass membrane protein</topology>
    </subcellularLocation>
</comment>
<protein>
    <submittedName>
        <fullName evidence="9">Protein YIPF5</fullName>
    </submittedName>
</protein>
<dbReference type="PANTHER" id="PTHR45763:SF51">
    <property type="entry name" value="ALPHA_BETA-HYDROLASES SUPERFAMILY PROTEIN"/>
    <property type="match status" value="1"/>
</dbReference>
<keyword evidence="3 6" id="KW-0812">Transmembrane</keyword>
<evidence type="ECO:0000259" key="8">
    <source>
        <dbReference type="Pfam" id="PF04893"/>
    </source>
</evidence>
<reference evidence="9 10" key="1">
    <citation type="journal article" date="2021" name="Hortic Res">
        <title>The domestication of Cucurbita argyrosperma as revealed by the genome of its wild relative.</title>
        <authorList>
            <person name="Barrera-Redondo J."/>
            <person name="Sanchez-de la Vega G."/>
            <person name="Aguirre-Liguori J.A."/>
            <person name="Castellanos-Morales G."/>
            <person name="Gutierrez-Guerrero Y.T."/>
            <person name="Aguirre-Dugua X."/>
            <person name="Aguirre-Planter E."/>
            <person name="Tenaillon M.I."/>
            <person name="Lira-Saade R."/>
            <person name="Eguiarte L.E."/>
        </authorList>
    </citation>
    <scope>NUCLEOTIDE SEQUENCE [LARGE SCALE GENOMIC DNA]</scope>
    <source>
        <strain evidence="9">JBR-2021</strain>
    </source>
</reference>
<evidence type="ECO:0000256" key="4">
    <source>
        <dbReference type="ARBA" id="ARBA00022989"/>
    </source>
</evidence>
<name>A0AAV6NEV6_9ROSI</name>
<feature type="transmembrane region" description="Helical" evidence="6">
    <location>
        <begin position="200"/>
        <end position="222"/>
    </location>
</feature>
<proteinExistence type="inferred from homology"/>
<comment type="similarity">
    <text evidence="2">Belongs to the YIP1 family.</text>
</comment>
<evidence type="ECO:0000256" key="6">
    <source>
        <dbReference type="SAM" id="Phobius"/>
    </source>
</evidence>
<evidence type="ECO:0000256" key="2">
    <source>
        <dbReference type="ARBA" id="ARBA00010596"/>
    </source>
</evidence>
<dbReference type="AlphaFoldDB" id="A0AAV6NEV6"/>
<keyword evidence="10" id="KW-1185">Reference proteome</keyword>
<keyword evidence="5 6" id="KW-0472">Membrane</keyword>
<dbReference type="GO" id="GO:0016020">
    <property type="term" value="C:membrane"/>
    <property type="evidence" value="ECO:0007669"/>
    <property type="project" value="UniProtKB-SubCell"/>
</dbReference>
<accession>A0AAV6NEV6</accession>
<evidence type="ECO:0000256" key="3">
    <source>
        <dbReference type="ARBA" id="ARBA00022692"/>
    </source>
</evidence>
<feature type="transmembrane region" description="Helical" evidence="6">
    <location>
        <begin position="261"/>
        <end position="279"/>
    </location>
</feature>
<dbReference type="EMBL" id="JAGKQH010000006">
    <property type="protein sequence ID" value="KAG6596564.1"/>
    <property type="molecule type" value="Genomic_DNA"/>
</dbReference>
<organism evidence="9 10">
    <name type="scientific">Cucurbita argyrosperma subsp. sororia</name>
    <dbReference type="NCBI Taxonomy" id="37648"/>
    <lineage>
        <taxon>Eukaryota</taxon>
        <taxon>Viridiplantae</taxon>
        <taxon>Streptophyta</taxon>
        <taxon>Embryophyta</taxon>
        <taxon>Tracheophyta</taxon>
        <taxon>Spermatophyta</taxon>
        <taxon>Magnoliopsida</taxon>
        <taxon>eudicotyledons</taxon>
        <taxon>Gunneridae</taxon>
        <taxon>Pentapetalae</taxon>
        <taxon>rosids</taxon>
        <taxon>fabids</taxon>
        <taxon>Cucurbitales</taxon>
        <taxon>Cucurbitaceae</taxon>
        <taxon>Cucurbiteae</taxon>
        <taxon>Cucurbita</taxon>
    </lineage>
</organism>
<comment type="caution">
    <text evidence="9">The sequence shown here is derived from an EMBL/GenBank/DDBJ whole genome shotgun (WGS) entry which is preliminary data.</text>
</comment>
<evidence type="ECO:0000313" key="9">
    <source>
        <dbReference type="EMBL" id="KAG6596564.1"/>
    </source>
</evidence>
<feature type="transmembrane region" description="Helical" evidence="6">
    <location>
        <begin position="119"/>
        <end position="136"/>
    </location>
</feature>
<keyword evidence="4 6" id="KW-1133">Transmembrane helix</keyword>
<evidence type="ECO:0000259" key="7">
    <source>
        <dbReference type="Pfam" id="PF00561"/>
    </source>
</evidence>
<evidence type="ECO:0000256" key="5">
    <source>
        <dbReference type="ARBA" id="ARBA00023136"/>
    </source>
</evidence>
<evidence type="ECO:0000313" key="10">
    <source>
        <dbReference type="Proteomes" id="UP000685013"/>
    </source>
</evidence>
<feature type="domain" description="AB hydrolase-1" evidence="7">
    <location>
        <begin position="328"/>
        <end position="587"/>
    </location>
</feature>
<feature type="transmembrane region" description="Helical" evidence="6">
    <location>
        <begin position="174"/>
        <end position="194"/>
    </location>
</feature>